<feature type="compositionally biased region" description="Basic residues" evidence="1">
    <location>
        <begin position="360"/>
        <end position="373"/>
    </location>
</feature>
<feature type="region of interest" description="Disordered" evidence="1">
    <location>
        <begin position="816"/>
        <end position="856"/>
    </location>
</feature>
<evidence type="ECO:0000313" key="3">
    <source>
        <dbReference type="Proteomes" id="UP001516023"/>
    </source>
</evidence>
<feature type="compositionally biased region" description="Basic and acidic residues" evidence="1">
    <location>
        <begin position="506"/>
        <end position="521"/>
    </location>
</feature>
<feature type="compositionally biased region" description="Basic and acidic residues" evidence="1">
    <location>
        <begin position="395"/>
        <end position="411"/>
    </location>
</feature>
<protein>
    <submittedName>
        <fullName evidence="2">Uncharacterized protein</fullName>
    </submittedName>
</protein>
<feature type="region of interest" description="Disordered" evidence="1">
    <location>
        <begin position="390"/>
        <end position="425"/>
    </location>
</feature>
<reference evidence="2 3" key="1">
    <citation type="journal article" date="2020" name="G3 (Bethesda)">
        <title>Improved Reference Genome for Cyclotella cryptica CCMP332, a Model for Cell Wall Morphogenesis, Salinity Adaptation, and Lipid Production in Diatoms (Bacillariophyta).</title>
        <authorList>
            <person name="Roberts W.R."/>
            <person name="Downey K.M."/>
            <person name="Ruck E.C."/>
            <person name="Traller J.C."/>
            <person name="Alverson A.J."/>
        </authorList>
    </citation>
    <scope>NUCLEOTIDE SEQUENCE [LARGE SCALE GENOMIC DNA]</scope>
    <source>
        <strain evidence="2 3">CCMP332</strain>
    </source>
</reference>
<feature type="compositionally biased region" description="Low complexity" evidence="1">
    <location>
        <begin position="44"/>
        <end position="55"/>
    </location>
</feature>
<evidence type="ECO:0000256" key="1">
    <source>
        <dbReference type="SAM" id="MobiDB-lite"/>
    </source>
</evidence>
<feature type="compositionally biased region" description="Polar residues" evidence="1">
    <location>
        <begin position="470"/>
        <end position="481"/>
    </location>
</feature>
<feature type="compositionally biased region" description="Acidic residues" evidence="1">
    <location>
        <begin position="680"/>
        <end position="691"/>
    </location>
</feature>
<evidence type="ECO:0000313" key="2">
    <source>
        <dbReference type="EMBL" id="KAL3803017.1"/>
    </source>
</evidence>
<feature type="compositionally biased region" description="Polar residues" evidence="1">
    <location>
        <begin position="817"/>
        <end position="828"/>
    </location>
</feature>
<organism evidence="2 3">
    <name type="scientific">Cyclotella cryptica</name>
    <dbReference type="NCBI Taxonomy" id="29204"/>
    <lineage>
        <taxon>Eukaryota</taxon>
        <taxon>Sar</taxon>
        <taxon>Stramenopiles</taxon>
        <taxon>Ochrophyta</taxon>
        <taxon>Bacillariophyta</taxon>
        <taxon>Coscinodiscophyceae</taxon>
        <taxon>Thalassiosirophycidae</taxon>
        <taxon>Stephanodiscales</taxon>
        <taxon>Stephanodiscaceae</taxon>
        <taxon>Cyclotella</taxon>
    </lineage>
</organism>
<accession>A0ABD3QSD1</accession>
<feature type="compositionally biased region" description="Polar residues" evidence="1">
    <location>
        <begin position="342"/>
        <end position="351"/>
    </location>
</feature>
<feature type="region of interest" description="Disordered" evidence="1">
    <location>
        <begin position="338"/>
        <end position="375"/>
    </location>
</feature>
<dbReference type="AlphaFoldDB" id="A0ABD3QSD1"/>
<feature type="compositionally biased region" description="Polar residues" evidence="1">
    <location>
        <begin position="692"/>
        <end position="706"/>
    </location>
</feature>
<feature type="region of interest" description="Disordered" evidence="1">
    <location>
        <begin position="1"/>
        <end position="82"/>
    </location>
</feature>
<keyword evidence="3" id="KW-1185">Reference proteome</keyword>
<gene>
    <name evidence="2" type="ORF">HJC23_011640</name>
</gene>
<name>A0ABD3QSD1_9STRA</name>
<dbReference type="Proteomes" id="UP001516023">
    <property type="component" value="Unassembled WGS sequence"/>
</dbReference>
<comment type="caution">
    <text evidence="2">The sequence shown here is derived from an EMBL/GenBank/DDBJ whole genome shotgun (WGS) entry which is preliminary data.</text>
</comment>
<feature type="region of interest" description="Disordered" evidence="1">
    <location>
        <begin position="636"/>
        <end position="706"/>
    </location>
</feature>
<feature type="compositionally biased region" description="Polar residues" evidence="1">
    <location>
        <begin position="413"/>
        <end position="425"/>
    </location>
</feature>
<proteinExistence type="predicted"/>
<feature type="region of interest" description="Disordered" evidence="1">
    <location>
        <begin position="470"/>
        <end position="542"/>
    </location>
</feature>
<feature type="compositionally biased region" description="Polar residues" evidence="1">
    <location>
        <begin position="522"/>
        <end position="531"/>
    </location>
</feature>
<sequence length="950" mass="102917">MKRHGSQEVSATVNSIRDDQVQHRNRSSAATTQQHENKKRVDFSANSNHNANGSNRPAGKPMMNTKTPSASAPTPPKEAESQTVPHVVRVTFLGVAGILASPLSASTQTSHPALLFPEPEALRVVAAVSRTRTARGIPTGMSGSLERPKREYAAQHGGVAASSEMGSKSELAAGLAGGKSHVALDANHAVAAANNNYNSAAVNPTPPSRLMHARTNSHTGREGVAITGGKLDASTPAATSMATTTNARCSSFSLKLDETQGSIEITASADVVIDPNHSIEGTVRPENVESSENIYQSETCDTGATLNNNNSTAMVNDEQDTLPERYVAIWEQDAPRRKEANAITQSKTNTLAFEAELHPSSRKKTPTKERNRKSFGSFAPKTFCVTIGLVPDDTANGKDRDSTVDQKDADGKNSGSSNISTDSNLPTFAIPIGFANLVITGEETLDGQPLQLDLPLTSVNHFIGNFGNNDNSSSVTPSRDGQLNDFPFPLLELGNGDDTKASSQPAREKSKVDDEQRDKPSDNSNDASNKSTSKHKPLKKSMVSRIFSRGKHVSNKATNATTSVQQTIPHHSHKVCPGQPLSIFQLGRPPNTKEMTMFLERYNIDPSGDAVIRISIEVFQRGSELERVFRQRNRMRREQRRREAAAAATGTDSFCIGVPPNSHRDVERTSSSGTGRSLVDDEDLMESDSTSEETQSYFSLDSERSGTTWDESTFYTYETFGSYYSETDTSYSSEFMTDSIVERGTRPQNSVFGRMFDCKLDGVDEDNPRNNPTASKQNFPIQLQSILNLNCAGGGPSRQHDLYEYNVPRGLVPPTPTSGSVVSNSTPMASHDARRVSNRGGMKVGRQGRTSVADDHHSECAGNEITLETSMEQASDHPSRYIDRTYTVGTVGNEESPMALIVQRAPQAVNLKDRAQSSETFLSDIPAGQSHDEAEGLELTLEEVSHQRSL</sequence>
<dbReference type="EMBL" id="JABMIG020000016">
    <property type="protein sequence ID" value="KAL3803017.1"/>
    <property type="molecule type" value="Genomic_DNA"/>
</dbReference>